<sequence length="43" mass="4772">MSVTHLQYADDTLFLGEATVANLWTIKSILRGFELASGLKVNF</sequence>
<keyword evidence="2" id="KW-1185">Reference proteome</keyword>
<accession>A0A392UZ84</accession>
<keyword evidence="1" id="KW-0808">Transferase</keyword>
<protein>
    <submittedName>
        <fullName evidence="1">LINE-1 reverse transcriptase like</fullName>
    </submittedName>
</protein>
<dbReference type="Proteomes" id="UP000265520">
    <property type="component" value="Unassembled WGS sequence"/>
</dbReference>
<name>A0A392UZ84_9FABA</name>
<keyword evidence="1" id="KW-0695">RNA-directed DNA polymerase</keyword>
<proteinExistence type="predicted"/>
<dbReference type="GO" id="GO:0003964">
    <property type="term" value="F:RNA-directed DNA polymerase activity"/>
    <property type="evidence" value="ECO:0007669"/>
    <property type="project" value="UniProtKB-KW"/>
</dbReference>
<feature type="non-terminal residue" evidence="1">
    <location>
        <position position="43"/>
    </location>
</feature>
<dbReference type="EMBL" id="LXQA011016348">
    <property type="protein sequence ID" value="MCI81328.1"/>
    <property type="molecule type" value="Genomic_DNA"/>
</dbReference>
<comment type="caution">
    <text evidence="1">The sequence shown here is derived from an EMBL/GenBank/DDBJ whole genome shotgun (WGS) entry which is preliminary data.</text>
</comment>
<evidence type="ECO:0000313" key="1">
    <source>
        <dbReference type="EMBL" id="MCI81328.1"/>
    </source>
</evidence>
<reference evidence="1 2" key="1">
    <citation type="journal article" date="2018" name="Front. Plant Sci.">
        <title>Red Clover (Trifolium pratense) and Zigzag Clover (T. medium) - A Picture of Genomic Similarities and Differences.</title>
        <authorList>
            <person name="Dluhosova J."/>
            <person name="Istvanek J."/>
            <person name="Nedelnik J."/>
            <person name="Repkova J."/>
        </authorList>
    </citation>
    <scope>NUCLEOTIDE SEQUENCE [LARGE SCALE GENOMIC DNA]</scope>
    <source>
        <strain evidence="2">cv. 10/8</strain>
        <tissue evidence="1">Leaf</tissue>
    </source>
</reference>
<keyword evidence="1" id="KW-0548">Nucleotidyltransferase</keyword>
<organism evidence="1 2">
    <name type="scientific">Trifolium medium</name>
    <dbReference type="NCBI Taxonomy" id="97028"/>
    <lineage>
        <taxon>Eukaryota</taxon>
        <taxon>Viridiplantae</taxon>
        <taxon>Streptophyta</taxon>
        <taxon>Embryophyta</taxon>
        <taxon>Tracheophyta</taxon>
        <taxon>Spermatophyta</taxon>
        <taxon>Magnoliopsida</taxon>
        <taxon>eudicotyledons</taxon>
        <taxon>Gunneridae</taxon>
        <taxon>Pentapetalae</taxon>
        <taxon>rosids</taxon>
        <taxon>fabids</taxon>
        <taxon>Fabales</taxon>
        <taxon>Fabaceae</taxon>
        <taxon>Papilionoideae</taxon>
        <taxon>50 kb inversion clade</taxon>
        <taxon>NPAAA clade</taxon>
        <taxon>Hologalegina</taxon>
        <taxon>IRL clade</taxon>
        <taxon>Trifolieae</taxon>
        <taxon>Trifolium</taxon>
    </lineage>
</organism>
<dbReference type="AlphaFoldDB" id="A0A392UZ84"/>
<evidence type="ECO:0000313" key="2">
    <source>
        <dbReference type="Proteomes" id="UP000265520"/>
    </source>
</evidence>